<reference evidence="1 2" key="1">
    <citation type="submission" date="2023-01" db="EMBL/GenBank/DDBJ databases">
        <title>Complete genome sequence of Roseicyclus marinus strain Dej080120_10.</title>
        <authorList>
            <person name="Ueki S."/>
            <person name="Maruyama F."/>
        </authorList>
    </citation>
    <scope>NUCLEOTIDE SEQUENCE [LARGE SCALE GENOMIC DNA]</scope>
    <source>
        <strain evidence="1 2">Dej080120_10</strain>
    </source>
</reference>
<dbReference type="AlphaFoldDB" id="A0AA48KIB7"/>
<keyword evidence="2" id="KW-1185">Reference proteome</keyword>
<protein>
    <recommendedName>
        <fullName evidence="3">DUF3445 domain-containing protein</fullName>
    </recommendedName>
</protein>
<dbReference type="Proteomes" id="UP001337723">
    <property type="component" value="Chromosome"/>
</dbReference>
<dbReference type="KEGG" id="rmai:MACH21_18090"/>
<organism evidence="1 2">
    <name type="scientific">Roseicyclus marinus</name>
    <dbReference type="NCBI Taxonomy" id="2161673"/>
    <lineage>
        <taxon>Bacteria</taxon>
        <taxon>Pseudomonadati</taxon>
        <taxon>Pseudomonadota</taxon>
        <taxon>Alphaproteobacteria</taxon>
        <taxon>Rhodobacterales</taxon>
        <taxon>Roseobacteraceae</taxon>
        <taxon>Roseicyclus</taxon>
    </lineage>
</organism>
<accession>A0AA48KIB7</accession>
<gene>
    <name evidence="1" type="ORF">MACH21_18090</name>
</gene>
<evidence type="ECO:0008006" key="3">
    <source>
        <dbReference type="Google" id="ProtNLM"/>
    </source>
</evidence>
<dbReference type="InterPro" id="IPR021848">
    <property type="entry name" value="HODM_asu-like"/>
</dbReference>
<evidence type="ECO:0000313" key="2">
    <source>
        <dbReference type="Proteomes" id="UP001337723"/>
    </source>
</evidence>
<dbReference type="Pfam" id="PF11927">
    <property type="entry name" value="HODM_asu-like"/>
    <property type="match status" value="1"/>
</dbReference>
<dbReference type="EMBL" id="AP027266">
    <property type="protein sequence ID" value="BDW85632.1"/>
    <property type="molecule type" value="Genomic_DNA"/>
</dbReference>
<name>A0AA48KIB7_9RHOB</name>
<sequence length="273" mass="29848">MSPMLDGFAAMDPICQTRLPHLPWLDPATARLPGVQPLPPGEGWLMRDEAFGDQMALRDRLVAENRDAVIAALPGSEGAVAALYEAVLAVLADDPGYALGRDICRRPDGVDVALDPSDKLGTLARLVQEDLCLMEPRGGEHVLSAAILCFPASWTLAEKIGRPLTGIHDPVAVYDARMAARVQRLFDAVRVGQPLWRQNALVYAQADLHQPRREAAPRREIRAEGRYLRSEKQCLVRLSSCDAVLFSIHTFVVPLGSLPPGALDHLPHREPVT</sequence>
<evidence type="ECO:0000313" key="1">
    <source>
        <dbReference type="EMBL" id="BDW85632.1"/>
    </source>
</evidence>
<dbReference type="RefSeq" id="WP_338271438.1">
    <property type="nucleotide sequence ID" value="NZ_AP027266.1"/>
</dbReference>
<proteinExistence type="predicted"/>